<organism evidence="1 2">
    <name type="scientific">Cuscuta epithymum</name>
    <dbReference type="NCBI Taxonomy" id="186058"/>
    <lineage>
        <taxon>Eukaryota</taxon>
        <taxon>Viridiplantae</taxon>
        <taxon>Streptophyta</taxon>
        <taxon>Embryophyta</taxon>
        <taxon>Tracheophyta</taxon>
        <taxon>Spermatophyta</taxon>
        <taxon>Magnoliopsida</taxon>
        <taxon>eudicotyledons</taxon>
        <taxon>Gunneridae</taxon>
        <taxon>Pentapetalae</taxon>
        <taxon>asterids</taxon>
        <taxon>lamiids</taxon>
        <taxon>Solanales</taxon>
        <taxon>Convolvulaceae</taxon>
        <taxon>Cuscuteae</taxon>
        <taxon>Cuscuta</taxon>
        <taxon>Cuscuta subgen. Cuscuta</taxon>
    </lineage>
</organism>
<proteinExistence type="predicted"/>
<evidence type="ECO:0000313" key="2">
    <source>
        <dbReference type="Proteomes" id="UP001152523"/>
    </source>
</evidence>
<dbReference type="Proteomes" id="UP001152523">
    <property type="component" value="Unassembled WGS sequence"/>
</dbReference>
<comment type="caution">
    <text evidence="1">The sequence shown here is derived from an EMBL/GenBank/DDBJ whole genome shotgun (WGS) entry which is preliminary data.</text>
</comment>
<name>A0AAV0FRE8_9ASTE</name>
<dbReference type="AlphaFoldDB" id="A0AAV0FRE8"/>
<dbReference type="EMBL" id="CAMAPF010001005">
    <property type="protein sequence ID" value="CAH9138218.1"/>
    <property type="molecule type" value="Genomic_DNA"/>
</dbReference>
<accession>A0AAV0FRE8</accession>
<evidence type="ECO:0000313" key="1">
    <source>
        <dbReference type="EMBL" id="CAH9138218.1"/>
    </source>
</evidence>
<gene>
    <name evidence="1" type="ORF">CEPIT_LOCUS36631</name>
</gene>
<sequence length="115" mass="12557">MKLSLRRRHRKLVTVAGDGGWRRRWSDGEDVTVVCGKGWGSLQSCHCRVVIVELSLPSCHCDRQRWRRPVAAAATTCGSDSDVSDTCHGRGGVTVVGDGGDVTVEINFENVTTEM</sequence>
<reference evidence="1" key="1">
    <citation type="submission" date="2022-07" db="EMBL/GenBank/DDBJ databases">
        <authorList>
            <person name="Macas J."/>
            <person name="Novak P."/>
            <person name="Neumann P."/>
        </authorList>
    </citation>
    <scope>NUCLEOTIDE SEQUENCE</scope>
</reference>
<protein>
    <submittedName>
        <fullName evidence="1">Uncharacterized protein</fullName>
    </submittedName>
</protein>
<keyword evidence="2" id="KW-1185">Reference proteome</keyword>